<reference evidence="1 2" key="2">
    <citation type="journal article" date="2010" name="Nucleic Acids Res.">
        <title>BeetleBase in 2010: revisions to provide comprehensive genomic information for Tribolium castaneum.</title>
        <authorList>
            <person name="Kim H.S."/>
            <person name="Murphy T."/>
            <person name="Xia J."/>
            <person name="Caragea D."/>
            <person name="Park Y."/>
            <person name="Beeman R.W."/>
            <person name="Lorenzen M.D."/>
            <person name="Butcher S."/>
            <person name="Manak J.R."/>
            <person name="Brown S.J."/>
        </authorList>
    </citation>
    <scope>GENOME REANNOTATION</scope>
    <source>
        <strain evidence="1 2">Georgia GA2</strain>
    </source>
</reference>
<organism evidence="1 2">
    <name type="scientific">Tribolium castaneum</name>
    <name type="common">Red flour beetle</name>
    <dbReference type="NCBI Taxonomy" id="7070"/>
    <lineage>
        <taxon>Eukaryota</taxon>
        <taxon>Metazoa</taxon>
        <taxon>Ecdysozoa</taxon>
        <taxon>Arthropoda</taxon>
        <taxon>Hexapoda</taxon>
        <taxon>Insecta</taxon>
        <taxon>Pterygota</taxon>
        <taxon>Neoptera</taxon>
        <taxon>Endopterygota</taxon>
        <taxon>Coleoptera</taxon>
        <taxon>Polyphaga</taxon>
        <taxon>Cucujiformia</taxon>
        <taxon>Tenebrionidae</taxon>
        <taxon>Tenebrionidae incertae sedis</taxon>
        <taxon>Tribolium</taxon>
    </lineage>
</organism>
<name>D2A3G1_TRICA</name>
<keyword evidence="2" id="KW-1185">Reference proteome</keyword>
<dbReference type="HOGENOM" id="CLU_2561259_0_0_1"/>
<proteinExistence type="predicted"/>
<dbReference type="Proteomes" id="UP000007266">
    <property type="component" value="Linkage group 4"/>
</dbReference>
<gene>
    <name evidence="1" type="primary">GLEAN_07978</name>
    <name evidence="1" type="ORF">TcasGA2_TC007978</name>
</gene>
<dbReference type="InParanoid" id="D2A3G1"/>
<sequence length="82" mass="8834">MGIVRPCRSSWGSPGDLRIKLEAVTLTWNIDDAGRCGGLLRGSCREAAATHRSVQYSISQTVAASDQCVTGDMGTLFFHFSI</sequence>
<evidence type="ECO:0000313" key="1">
    <source>
        <dbReference type="EMBL" id="EFA02312.1"/>
    </source>
</evidence>
<protein>
    <submittedName>
        <fullName evidence="1">Uncharacterized protein</fullName>
    </submittedName>
</protein>
<evidence type="ECO:0000313" key="2">
    <source>
        <dbReference type="Proteomes" id="UP000007266"/>
    </source>
</evidence>
<dbReference type="AlphaFoldDB" id="D2A3G1"/>
<reference evidence="1 2" key="1">
    <citation type="journal article" date="2008" name="Nature">
        <title>The genome of the model beetle and pest Tribolium castaneum.</title>
        <authorList>
            <consortium name="Tribolium Genome Sequencing Consortium"/>
            <person name="Richards S."/>
            <person name="Gibbs R.A."/>
            <person name="Weinstock G.M."/>
            <person name="Brown S.J."/>
            <person name="Denell R."/>
            <person name="Beeman R.W."/>
            <person name="Gibbs R."/>
            <person name="Beeman R.W."/>
            <person name="Brown S.J."/>
            <person name="Bucher G."/>
            <person name="Friedrich M."/>
            <person name="Grimmelikhuijzen C.J."/>
            <person name="Klingler M."/>
            <person name="Lorenzen M."/>
            <person name="Richards S."/>
            <person name="Roth S."/>
            <person name="Schroder R."/>
            <person name="Tautz D."/>
            <person name="Zdobnov E.M."/>
            <person name="Muzny D."/>
            <person name="Gibbs R.A."/>
            <person name="Weinstock G.M."/>
            <person name="Attaway T."/>
            <person name="Bell S."/>
            <person name="Buhay C.J."/>
            <person name="Chandrabose M.N."/>
            <person name="Chavez D."/>
            <person name="Clerk-Blankenburg K.P."/>
            <person name="Cree A."/>
            <person name="Dao M."/>
            <person name="Davis C."/>
            <person name="Chacko J."/>
            <person name="Dinh H."/>
            <person name="Dugan-Rocha S."/>
            <person name="Fowler G."/>
            <person name="Garner T.T."/>
            <person name="Garnes J."/>
            <person name="Gnirke A."/>
            <person name="Hawes A."/>
            <person name="Hernandez J."/>
            <person name="Hines S."/>
            <person name="Holder M."/>
            <person name="Hume J."/>
            <person name="Jhangiani S.N."/>
            <person name="Joshi V."/>
            <person name="Khan Z.M."/>
            <person name="Jackson L."/>
            <person name="Kovar C."/>
            <person name="Kowis A."/>
            <person name="Lee S."/>
            <person name="Lewis L.R."/>
            <person name="Margolis J."/>
            <person name="Morgan M."/>
            <person name="Nazareth L.V."/>
            <person name="Nguyen N."/>
            <person name="Okwuonu G."/>
            <person name="Parker D."/>
            <person name="Richards S."/>
            <person name="Ruiz S.J."/>
            <person name="Santibanez J."/>
            <person name="Savard J."/>
            <person name="Scherer S.E."/>
            <person name="Schneider B."/>
            <person name="Sodergren E."/>
            <person name="Tautz D."/>
            <person name="Vattahil S."/>
            <person name="Villasana D."/>
            <person name="White C.S."/>
            <person name="Wright R."/>
            <person name="Park Y."/>
            <person name="Beeman R.W."/>
            <person name="Lord J."/>
            <person name="Oppert B."/>
            <person name="Lorenzen M."/>
            <person name="Brown S."/>
            <person name="Wang L."/>
            <person name="Savard J."/>
            <person name="Tautz D."/>
            <person name="Richards S."/>
            <person name="Weinstock G."/>
            <person name="Gibbs R.A."/>
            <person name="Liu Y."/>
            <person name="Worley K."/>
            <person name="Weinstock G."/>
            <person name="Elsik C.G."/>
            <person name="Reese J.T."/>
            <person name="Elhaik E."/>
            <person name="Landan G."/>
            <person name="Graur D."/>
            <person name="Arensburger P."/>
            <person name="Atkinson P."/>
            <person name="Beeman R.W."/>
            <person name="Beidler J."/>
            <person name="Brown S.J."/>
            <person name="Demuth J.P."/>
            <person name="Drury D.W."/>
            <person name="Du Y.Z."/>
            <person name="Fujiwara H."/>
            <person name="Lorenzen M."/>
            <person name="Maselli V."/>
            <person name="Osanai M."/>
            <person name="Park Y."/>
            <person name="Robertson H.M."/>
            <person name="Tu Z."/>
            <person name="Wang J.J."/>
            <person name="Wang S."/>
            <person name="Richards S."/>
            <person name="Song H."/>
            <person name="Zhang L."/>
            <person name="Sodergren E."/>
            <person name="Werner D."/>
            <person name="Stanke M."/>
            <person name="Morgenstern B."/>
            <person name="Solovyev V."/>
            <person name="Kosarev P."/>
            <person name="Brown G."/>
            <person name="Chen H.C."/>
            <person name="Ermolaeva O."/>
            <person name="Hlavina W."/>
            <person name="Kapustin Y."/>
            <person name="Kiryutin B."/>
            <person name="Kitts P."/>
            <person name="Maglott D."/>
            <person name="Pruitt K."/>
            <person name="Sapojnikov V."/>
            <person name="Souvorov A."/>
            <person name="Mackey A.J."/>
            <person name="Waterhouse R.M."/>
            <person name="Wyder S."/>
            <person name="Zdobnov E.M."/>
            <person name="Zdobnov E.M."/>
            <person name="Wyder S."/>
            <person name="Kriventseva E.V."/>
            <person name="Kadowaki T."/>
            <person name="Bork P."/>
            <person name="Aranda M."/>
            <person name="Bao R."/>
            <person name="Beermann A."/>
            <person name="Berns N."/>
            <person name="Bolognesi R."/>
            <person name="Bonneton F."/>
            <person name="Bopp D."/>
            <person name="Brown S.J."/>
            <person name="Bucher G."/>
            <person name="Butts T."/>
            <person name="Chaumot A."/>
            <person name="Denell R.E."/>
            <person name="Ferrier D.E."/>
            <person name="Friedrich M."/>
            <person name="Gordon C.M."/>
            <person name="Jindra M."/>
            <person name="Klingler M."/>
            <person name="Lan Q."/>
            <person name="Lattorff H.M."/>
            <person name="Laudet V."/>
            <person name="von Levetsow C."/>
            <person name="Liu Z."/>
            <person name="Lutz R."/>
            <person name="Lynch J.A."/>
            <person name="da Fonseca R.N."/>
            <person name="Posnien N."/>
            <person name="Reuter R."/>
            <person name="Roth S."/>
            <person name="Savard J."/>
            <person name="Schinko J.B."/>
            <person name="Schmitt C."/>
            <person name="Schoppmeier M."/>
            <person name="Schroder R."/>
            <person name="Shippy T.D."/>
            <person name="Simonnet F."/>
            <person name="Marques-Souza H."/>
            <person name="Tautz D."/>
            <person name="Tomoyasu Y."/>
            <person name="Trauner J."/>
            <person name="Van der Zee M."/>
            <person name="Vervoort M."/>
            <person name="Wittkopp N."/>
            <person name="Wimmer E.A."/>
            <person name="Yang X."/>
            <person name="Jones A.K."/>
            <person name="Sattelle D.B."/>
            <person name="Ebert P.R."/>
            <person name="Nelson D."/>
            <person name="Scott J.G."/>
            <person name="Beeman R.W."/>
            <person name="Muthukrishnan S."/>
            <person name="Kramer K.J."/>
            <person name="Arakane Y."/>
            <person name="Beeman R.W."/>
            <person name="Zhu Q."/>
            <person name="Hogenkamp D."/>
            <person name="Dixit R."/>
            <person name="Oppert B."/>
            <person name="Jiang H."/>
            <person name="Zou Z."/>
            <person name="Marshall J."/>
            <person name="Elpidina E."/>
            <person name="Vinokurov K."/>
            <person name="Oppert C."/>
            <person name="Zou Z."/>
            <person name="Evans J."/>
            <person name="Lu Z."/>
            <person name="Zhao P."/>
            <person name="Sumathipala N."/>
            <person name="Altincicek B."/>
            <person name="Vilcinskas A."/>
            <person name="Williams M."/>
            <person name="Hultmark D."/>
            <person name="Hetru C."/>
            <person name="Jiang H."/>
            <person name="Grimmelikhuijzen C.J."/>
            <person name="Hauser F."/>
            <person name="Cazzamali G."/>
            <person name="Williamson M."/>
            <person name="Park Y."/>
            <person name="Li B."/>
            <person name="Tanaka Y."/>
            <person name="Predel R."/>
            <person name="Neupert S."/>
            <person name="Schachtner J."/>
            <person name="Verleyen P."/>
            <person name="Raible F."/>
            <person name="Bork P."/>
            <person name="Friedrich M."/>
            <person name="Walden K.K."/>
            <person name="Robertson H.M."/>
            <person name="Angeli S."/>
            <person name="Foret S."/>
            <person name="Bucher G."/>
            <person name="Schuetz S."/>
            <person name="Maleszka R."/>
            <person name="Wimmer E.A."/>
            <person name="Beeman R.W."/>
            <person name="Lorenzen M."/>
            <person name="Tomoyasu Y."/>
            <person name="Miller S.C."/>
            <person name="Grossmann D."/>
            <person name="Bucher G."/>
        </authorList>
    </citation>
    <scope>NUCLEOTIDE SEQUENCE [LARGE SCALE GENOMIC DNA]</scope>
    <source>
        <strain evidence="1 2">Georgia GA2</strain>
    </source>
</reference>
<dbReference type="EMBL" id="KQ971338">
    <property type="protein sequence ID" value="EFA02312.1"/>
    <property type="molecule type" value="Genomic_DNA"/>
</dbReference>
<accession>D2A3G1</accession>